<gene>
    <name evidence="1" type="ORF">ALC60_07863</name>
</gene>
<feature type="non-terminal residue" evidence="1">
    <location>
        <position position="1"/>
    </location>
</feature>
<dbReference type="EMBL" id="KQ982649">
    <property type="protein sequence ID" value="KYQ53133.1"/>
    <property type="molecule type" value="Genomic_DNA"/>
</dbReference>
<keyword evidence="2" id="KW-1185">Reference proteome</keyword>
<accession>A0A151WZ18</accession>
<evidence type="ECO:0000313" key="2">
    <source>
        <dbReference type="Proteomes" id="UP000075809"/>
    </source>
</evidence>
<reference evidence="1 2" key="1">
    <citation type="submission" date="2015-09" db="EMBL/GenBank/DDBJ databases">
        <title>Trachymyrmex zeteki WGS genome.</title>
        <authorList>
            <person name="Nygaard S."/>
            <person name="Hu H."/>
            <person name="Boomsma J."/>
            <person name="Zhang G."/>
        </authorList>
    </citation>
    <scope>NUCLEOTIDE SEQUENCE [LARGE SCALE GENOMIC DNA]</scope>
    <source>
        <strain evidence="1">Tzet28-1</strain>
        <tissue evidence="1">Whole body</tissue>
    </source>
</reference>
<organism evidence="1 2">
    <name type="scientific">Mycetomoellerius zeteki</name>
    <dbReference type="NCBI Taxonomy" id="64791"/>
    <lineage>
        <taxon>Eukaryota</taxon>
        <taxon>Metazoa</taxon>
        <taxon>Ecdysozoa</taxon>
        <taxon>Arthropoda</taxon>
        <taxon>Hexapoda</taxon>
        <taxon>Insecta</taxon>
        <taxon>Pterygota</taxon>
        <taxon>Neoptera</taxon>
        <taxon>Endopterygota</taxon>
        <taxon>Hymenoptera</taxon>
        <taxon>Apocrita</taxon>
        <taxon>Aculeata</taxon>
        <taxon>Formicoidea</taxon>
        <taxon>Formicidae</taxon>
        <taxon>Myrmicinae</taxon>
        <taxon>Mycetomoellerius</taxon>
    </lineage>
</organism>
<dbReference type="AlphaFoldDB" id="A0A151WZ18"/>
<proteinExistence type="predicted"/>
<dbReference type="Proteomes" id="UP000075809">
    <property type="component" value="Unassembled WGS sequence"/>
</dbReference>
<protein>
    <submittedName>
        <fullName evidence="1">Uncharacterized protein</fullName>
    </submittedName>
</protein>
<name>A0A151WZ18_9HYME</name>
<sequence>GHNDNSPSTTTDSSDVQLVVLTRRAEELRIERFRDRERGGRYTLTTCPSVVTTLPHGVTRNRPHVVIDERTAFSSNLRRLMRSAKQFVCDLFLSRNCEIKSFRQLMSSRATPSDTAASFEVISLGKSTCTVEIRGHQ</sequence>
<evidence type="ECO:0000313" key="1">
    <source>
        <dbReference type="EMBL" id="KYQ53133.1"/>
    </source>
</evidence>